<protein>
    <submittedName>
        <fullName evidence="1">4-hydroxythreonine-4-phosphate dehydrogenase</fullName>
    </submittedName>
</protein>
<dbReference type="Gene3D" id="3.40.718.10">
    <property type="entry name" value="Isopropylmalate Dehydrogenase"/>
    <property type="match status" value="1"/>
</dbReference>
<dbReference type="Proteomes" id="UP000345637">
    <property type="component" value="Unassembled WGS sequence"/>
</dbReference>
<evidence type="ECO:0000313" key="2">
    <source>
        <dbReference type="Proteomes" id="UP000345637"/>
    </source>
</evidence>
<dbReference type="SUPFAM" id="SSF53659">
    <property type="entry name" value="Isocitrate/Isopropylmalate dehydrogenase-like"/>
    <property type="match status" value="1"/>
</dbReference>
<organism evidence="1 2">
    <name type="scientific">Raoultella planticola</name>
    <name type="common">Klebsiella planticola</name>
    <dbReference type="NCBI Taxonomy" id="575"/>
    <lineage>
        <taxon>Bacteria</taxon>
        <taxon>Pseudomonadati</taxon>
        <taxon>Pseudomonadota</taxon>
        <taxon>Gammaproteobacteria</taxon>
        <taxon>Enterobacterales</taxon>
        <taxon>Enterobacteriaceae</taxon>
        <taxon>Klebsiella/Raoultella group</taxon>
        <taxon>Raoultella</taxon>
    </lineage>
</organism>
<gene>
    <name evidence="1" type="ORF">NCTC12998_05631</name>
</gene>
<sequence length="81" mass="8604">MRPLVVIPMGDAAGIGPEITVKTLASEHAQQYARMVVVGNKHILEQALKFSGVSLAINVITGVNEYLDRPGLMNLIECGGS</sequence>
<dbReference type="EMBL" id="CAADJE010000026">
    <property type="protein sequence ID" value="VFS82480.1"/>
    <property type="molecule type" value="Genomic_DNA"/>
</dbReference>
<reference evidence="1 2" key="1">
    <citation type="submission" date="2019-03" db="EMBL/GenBank/DDBJ databases">
        <authorList>
            <consortium name="Pathogen Informatics"/>
        </authorList>
    </citation>
    <scope>NUCLEOTIDE SEQUENCE [LARGE SCALE GENOMIC DNA]</scope>
    <source>
        <strain evidence="1 2">NCTC12998</strain>
    </source>
</reference>
<dbReference type="AlphaFoldDB" id="A0A485CCX1"/>
<accession>A0A485CCX1</accession>
<evidence type="ECO:0000313" key="1">
    <source>
        <dbReference type="EMBL" id="VFS82480.1"/>
    </source>
</evidence>
<name>A0A485CCX1_RAOPL</name>
<proteinExistence type="predicted"/>